<dbReference type="AlphaFoldDB" id="A0A382BYR3"/>
<sequence length="144" mass="16317">MKFLIGLFFICFVVAQSAVSHHAFRGVYDFNTRVTIDGVFVDLDLVNPHARLYIDVINDSGRSQRWVIEAPGKLSLARRGWTDDMFIGGDILQIVGHPSLVSNQSIWLEKIITADGTEYVDPLVEDQLAIEEERRQRVLATEKN</sequence>
<dbReference type="InterPro" id="IPR046150">
    <property type="entry name" value="DUF6152"/>
</dbReference>
<dbReference type="EMBL" id="UINC01031993">
    <property type="protein sequence ID" value="SVB18928.1"/>
    <property type="molecule type" value="Genomic_DNA"/>
</dbReference>
<proteinExistence type="predicted"/>
<protein>
    <submittedName>
        <fullName evidence="1">Uncharacterized protein</fullName>
    </submittedName>
</protein>
<dbReference type="Pfam" id="PF19649">
    <property type="entry name" value="DUF6152"/>
    <property type="match status" value="1"/>
</dbReference>
<accession>A0A382BYR3</accession>
<name>A0A382BYR3_9ZZZZ</name>
<reference evidence="1" key="1">
    <citation type="submission" date="2018-05" db="EMBL/GenBank/DDBJ databases">
        <authorList>
            <person name="Lanie J.A."/>
            <person name="Ng W.-L."/>
            <person name="Kazmierczak K.M."/>
            <person name="Andrzejewski T.M."/>
            <person name="Davidsen T.M."/>
            <person name="Wayne K.J."/>
            <person name="Tettelin H."/>
            <person name="Glass J.I."/>
            <person name="Rusch D."/>
            <person name="Podicherti R."/>
            <person name="Tsui H.-C.T."/>
            <person name="Winkler M.E."/>
        </authorList>
    </citation>
    <scope>NUCLEOTIDE SEQUENCE</scope>
</reference>
<gene>
    <name evidence="1" type="ORF">METZ01_LOCUS171782</name>
</gene>
<evidence type="ECO:0000313" key="1">
    <source>
        <dbReference type="EMBL" id="SVB18928.1"/>
    </source>
</evidence>
<organism evidence="1">
    <name type="scientific">marine metagenome</name>
    <dbReference type="NCBI Taxonomy" id="408172"/>
    <lineage>
        <taxon>unclassified sequences</taxon>
        <taxon>metagenomes</taxon>
        <taxon>ecological metagenomes</taxon>
    </lineage>
</organism>